<dbReference type="InterPro" id="IPR009652">
    <property type="entry name" value="PDCD10"/>
</dbReference>
<evidence type="ECO:0000256" key="1">
    <source>
        <dbReference type="ARBA" id="ARBA00004202"/>
    </source>
</evidence>
<evidence type="ECO:0000259" key="7">
    <source>
        <dbReference type="Pfam" id="PF20929"/>
    </source>
</evidence>
<keyword evidence="9" id="KW-1185">Reference proteome</keyword>
<dbReference type="PANTHER" id="PTHR13250">
    <property type="entry name" value="TF-1 CELL APOPTOSIS RELATED PROTEIN-15"/>
    <property type="match status" value="1"/>
</dbReference>
<organism evidence="8 9">
    <name type="scientific">Owenia fusiformis</name>
    <name type="common">Polychaete worm</name>
    <dbReference type="NCBI Taxonomy" id="6347"/>
    <lineage>
        <taxon>Eukaryota</taxon>
        <taxon>Metazoa</taxon>
        <taxon>Spiralia</taxon>
        <taxon>Lophotrochozoa</taxon>
        <taxon>Annelida</taxon>
        <taxon>Polychaeta</taxon>
        <taxon>Sedentaria</taxon>
        <taxon>Canalipalpata</taxon>
        <taxon>Sabellida</taxon>
        <taxon>Oweniida</taxon>
        <taxon>Oweniidae</taxon>
        <taxon>Owenia</taxon>
    </lineage>
</organism>
<evidence type="ECO:0000256" key="5">
    <source>
        <dbReference type="ARBA" id="ARBA00022490"/>
    </source>
</evidence>
<dbReference type="PANTHER" id="PTHR13250:SF1">
    <property type="entry name" value="PROGRAMMED CELL DEATH PROTEIN 10"/>
    <property type="match status" value="1"/>
</dbReference>
<dbReference type="Pfam" id="PF20929">
    <property type="entry name" value="PDCD10_N"/>
    <property type="match status" value="1"/>
</dbReference>
<dbReference type="OrthoDB" id="6017654at2759"/>
<dbReference type="GO" id="GO:0005886">
    <property type="term" value="C:plasma membrane"/>
    <property type="evidence" value="ECO:0007669"/>
    <property type="project" value="UniProtKB-SubCell"/>
</dbReference>
<dbReference type="GO" id="GO:1903358">
    <property type="term" value="P:regulation of Golgi organization"/>
    <property type="evidence" value="ECO:0007669"/>
    <property type="project" value="TreeGrafter"/>
</dbReference>
<proteinExistence type="inferred from homology"/>
<accession>A0A8S4NP49</accession>
<reference evidence="8" key="1">
    <citation type="submission" date="2022-03" db="EMBL/GenBank/DDBJ databases">
        <authorList>
            <person name="Martin C."/>
        </authorList>
    </citation>
    <scope>NUCLEOTIDE SEQUENCE</scope>
</reference>
<keyword evidence="6" id="KW-0472">Membrane</keyword>
<keyword evidence="5" id="KW-0963">Cytoplasm</keyword>
<dbReference type="Pfam" id="PF06840">
    <property type="entry name" value="PDC10_C"/>
    <property type="match status" value="1"/>
</dbReference>
<dbReference type="Gene3D" id="1.20.120.1950">
    <property type="match status" value="1"/>
</dbReference>
<sequence length="233" mass="27061">MSHVMSRLMARLFLRIRGQLYKEARMTMGEESLFSSMALPVVIGPILEKLEAKDMAASQTLRAALTKVENQHPGFCIELIRGVLHKAELGNHIDLSETLLRLEGTNDTEEFRIVRPEEPFRHLNHRALALKKILSRIPLEIYDRKKFLETIKDIASAIKNLLDAVNNVFRFIQGQSNKQNLEQKKREFVRYSKKFSNTLKEFFKDNQKQEVFLSANFLINQTNIIMKTIKELC</sequence>
<evidence type="ECO:0000256" key="6">
    <source>
        <dbReference type="ARBA" id="ARBA00023136"/>
    </source>
</evidence>
<dbReference type="AlphaFoldDB" id="A0A8S4NP49"/>
<name>A0A8S4NP49_OWEFU</name>
<evidence type="ECO:0000313" key="9">
    <source>
        <dbReference type="Proteomes" id="UP000749559"/>
    </source>
</evidence>
<gene>
    <name evidence="8" type="ORF">OFUS_LOCUS8570</name>
</gene>
<dbReference type="InterPro" id="IPR048288">
    <property type="entry name" value="PDCD10_N"/>
</dbReference>
<feature type="domain" description="Programmed cell death protein 10 dimerisation" evidence="7">
    <location>
        <begin position="32"/>
        <end position="89"/>
    </location>
</feature>
<keyword evidence="4" id="KW-1003">Cell membrane</keyword>
<dbReference type="EMBL" id="CAIIXF020000004">
    <property type="protein sequence ID" value="CAH1782090.1"/>
    <property type="molecule type" value="Genomic_DNA"/>
</dbReference>
<evidence type="ECO:0000256" key="2">
    <source>
        <dbReference type="ARBA" id="ARBA00004496"/>
    </source>
</evidence>
<comment type="subcellular location">
    <subcellularLocation>
        <location evidence="1">Cell membrane</location>
        <topology evidence="1">Peripheral membrane protein</topology>
    </subcellularLocation>
    <subcellularLocation>
        <location evidence="2">Cytoplasm</location>
    </subcellularLocation>
</comment>
<dbReference type="GO" id="GO:0019901">
    <property type="term" value="F:protein kinase binding"/>
    <property type="evidence" value="ECO:0007669"/>
    <property type="project" value="TreeGrafter"/>
</dbReference>
<dbReference type="GO" id="GO:0005737">
    <property type="term" value="C:cytoplasm"/>
    <property type="evidence" value="ECO:0007669"/>
    <property type="project" value="UniProtKB-SubCell"/>
</dbReference>
<dbReference type="Proteomes" id="UP000749559">
    <property type="component" value="Unassembled WGS sequence"/>
</dbReference>
<evidence type="ECO:0000256" key="3">
    <source>
        <dbReference type="ARBA" id="ARBA00009181"/>
    </source>
</evidence>
<evidence type="ECO:0000313" key="8">
    <source>
        <dbReference type="EMBL" id="CAH1782090.1"/>
    </source>
</evidence>
<evidence type="ECO:0000256" key="4">
    <source>
        <dbReference type="ARBA" id="ARBA00022475"/>
    </source>
</evidence>
<protein>
    <recommendedName>
        <fullName evidence="7">Programmed cell death protein 10 dimerisation domain-containing protein</fullName>
    </recommendedName>
</protein>
<dbReference type="GO" id="GO:0090443">
    <property type="term" value="C:FAR/SIN/STRIPAK complex"/>
    <property type="evidence" value="ECO:0007669"/>
    <property type="project" value="TreeGrafter"/>
</dbReference>
<comment type="similarity">
    <text evidence="3">Belongs to the PDCD10 family.</text>
</comment>
<comment type="caution">
    <text evidence="8">The sequence shown here is derived from an EMBL/GenBank/DDBJ whole genome shotgun (WGS) entry which is preliminary data.</text>
</comment>
<dbReference type="InterPro" id="IPR053750">
    <property type="entry name" value="PDCD10_Homolog"/>
</dbReference>